<sequence length="103" mass="12108">MYAHSASPLLQMYRKKPVHFYSLFLVQSERKVRITFLDGSHSLWKEASQLSQCQNDEACHLMASTSNSTTTWRNDIQAYLFHFQQNFKHVEKKTSQCIYADDN</sequence>
<reference evidence="2" key="1">
    <citation type="journal article" date="2018" name="Gigascience">
        <title>Genome assembly of the Pink Ipe (Handroanthus impetiginosus, Bignoniaceae), a highly valued, ecologically keystone Neotropical timber forest tree.</title>
        <authorList>
            <person name="Silva-Junior O.B."/>
            <person name="Grattapaglia D."/>
            <person name="Novaes E."/>
            <person name="Collevatti R.G."/>
        </authorList>
    </citation>
    <scope>NUCLEOTIDE SEQUENCE [LARGE SCALE GENOMIC DNA]</scope>
    <source>
        <strain evidence="2">cv. UFG-1</strain>
    </source>
</reference>
<keyword evidence="2" id="KW-1185">Reference proteome</keyword>
<gene>
    <name evidence="1" type="ORF">CDL12_03333</name>
</gene>
<evidence type="ECO:0000313" key="2">
    <source>
        <dbReference type="Proteomes" id="UP000231279"/>
    </source>
</evidence>
<dbReference type="AlphaFoldDB" id="A0A2G9I2F2"/>
<evidence type="ECO:0000313" key="1">
    <source>
        <dbReference type="EMBL" id="PIN23937.1"/>
    </source>
</evidence>
<proteinExistence type="predicted"/>
<protein>
    <submittedName>
        <fullName evidence="1">Uncharacterized protein</fullName>
    </submittedName>
</protein>
<name>A0A2G9I2F2_9LAMI</name>
<organism evidence="1 2">
    <name type="scientific">Handroanthus impetiginosus</name>
    <dbReference type="NCBI Taxonomy" id="429701"/>
    <lineage>
        <taxon>Eukaryota</taxon>
        <taxon>Viridiplantae</taxon>
        <taxon>Streptophyta</taxon>
        <taxon>Embryophyta</taxon>
        <taxon>Tracheophyta</taxon>
        <taxon>Spermatophyta</taxon>
        <taxon>Magnoliopsida</taxon>
        <taxon>eudicotyledons</taxon>
        <taxon>Gunneridae</taxon>
        <taxon>Pentapetalae</taxon>
        <taxon>asterids</taxon>
        <taxon>lamiids</taxon>
        <taxon>Lamiales</taxon>
        <taxon>Bignoniaceae</taxon>
        <taxon>Crescentiina</taxon>
        <taxon>Tabebuia alliance</taxon>
        <taxon>Handroanthus</taxon>
    </lineage>
</organism>
<dbReference type="EMBL" id="NKXS01000481">
    <property type="protein sequence ID" value="PIN23937.1"/>
    <property type="molecule type" value="Genomic_DNA"/>
</dbReference>
<accession>A0A2G9I2F2</accession>
<comment type="caution">
    <text evidence="1">The sequence shown here is derived from an EMBL/GenBank/DDBJ whole genome shotgun (WGS) entry which is preliminary data.</text>
</comment>
<dbReference type="Proteomes" id="UP000231279">
    <property type="component" value="Unassembled WGS sequence"/>
</dbReference>